<dbReference type="InterPro" id="IPR028612">
    <property type="entry name" value="Topoisom_1_IA"/>
</dbReference>
<comment type="catalytic activity">
    <reaction evidence="1 8">
        <text>ATP-independent breakage of single-stranded DNA, followed by passage and rejoining.</text>
        <dbReference type="EC" id="5.6.2.1"/>
    </reaction>
</comment>
<evidence type="ECO:0000256" key="8">
    <source>
        <dbReference type="HAMAP-Rule" id="MF_00952"/>
    </source>
</evidence>
<dbReference type="eggNOG" id="COG1754">
    <property type="taxonomic scope" value="Bacteria"/>
</dbReference>
<dbReference type="InterPro" id="IPR005733">
    <property type="entry name" value="TopoI_bac-type"/>
</dbReference>
<dbReference type="EMBL" id="CP001631">
    <property type="protein sequence ID" value="ACU54825.1"/>
    <property type="molecule type" value="Genomic_DNA"/>
</dbReference>
<evidence type="ECO:0000256" key="2">
    <source>
        <dbReference type="ARBA" id="ARBA00009446"/>
    </source>
</evidence>
<dbReference type="Gene3D" id="3.40.50.140">
    <property type="match status" value="1"/>
</dbReference>
<sequence>MPKPLVIVESPTKARTIRRYLGDEWVVEASVGHVRDLPRSAKEIPQAVKKEPWARLGVDTEHGFRPLYVIPPEKREQVKRLKALLADASELFLATDEDREGESIAWHLLEVLAPRVPVRRMVFHEITERAIREAVGATRGIDRGLVDAQETRRVLDRLFGYEVSPVLWKKVMPRLSAGRVQSVACRLLVERERERMAFRRASYFDVVAEFSRAEAPAPFAARLVALDEARIATGRDFDATGRVATGVVVLDGAHALAVAEAVEGRGGVVRELTERPFTRRPDAPFMTSTLQQEASRKLRFSAQRTMAVAQRLYEQGFITYMRTDSVQLAGEALAEARRLIAERFPGALPDAPRQYRSRVKNAQEAHEAIRPAGTRWRSPDEVAREAPGDEARLYELIWRRTLASQMTDARGMSAVATIDVALGPEVRIDGREIERATFVARGRTLTDPGFLAVYPEQLSEDDEVDLPPLAAGVALTTTGAQPQGHETQPPARYTEASLVRALEERGIGRPSTYAQIISTLVERSYAWRRSQALIPTFLGFAVVQLLERHFAELVDYSFTARLEDDLDRIAIGEEEPTPYLAHFYWGNGAPGLHQLVTERLGEIDARDVNSIPIGQRADGTPVVVRVGRYGPFLQAGEETASIPEDLPPDELTLERAEELLERGRLGDRVLGELDGQPVLLRTGRFGPYVQLGEGDDRSLRRASLLPGQRVETLSYEDAVALLSLPRLVGVDPESQQEIWAHNGRFGPYLAKGRDTRSLDKPEQLFTIDLTEALARFREPKRRGRSASVLELGTHPDTGARVVVRSGRYGPYVSDGEVNASLPRGVDPASLDLDTAVELLAERRARLGSGS</sequence>
<feature type="active site" description="O-(5'-phospho-DNA)-tyrosine intermediate" evidence="8">
    <location>
        <position position="320"/>
    </location>
</feature>
<dbReference type="InterPro" id="IPR003602">
    <property type="entry name" value="Topo_IA_DNA-bd_dom"/>
</dbReference>
<feature type="site" description="Interaction with DNA" evidence="8">
    <location>
        <position position="156"/>
    </location>
</feature>
<dbReference type="InterPro" id="IPR006171">
    <property type="entry name" value="TOPRIM_dom"/>
</dbReference>
<dbReference type="InterPro" id="IPR003601">
    <property type="entry name" value="Topo_IA_2"/>
</dbReference>
<dbReference type="STRING" id="525909.Afer_1921"/>
<evidence type="ECO:0000256" key="7">
    <source>
        <dbReference type="ARBA" id="ARBA00023235"/>
    </source>
</evidence>
<dbReference type="PRINTS" id="PR00417">
    <property type="entry name" value="PRTPISMRASEI"/>
</dbReference>
<organism evidence="11 12">
    <name type="scientific">Acidimicrobium ferrooxidans (strain DSM 10331 / JCM 15462 / NBRC 103882 / ICP)</name>
    <dbReference type="NCBI Taxonomy" id="525909"/>
    <lineage>
        <taxon>Bacteria</taxon>
        <taxon>Bacillati</taxon>
        <taxon>Actinomycetota</taxon>
        <taxon>Acidimicrobiia</taxon>
        <taxon>Acidimicrobiales</taxon>
        <taxon>Acidimicrobiaceae</taxon>
        <taxon>Acidimicrobium</taxon>
    </lineage>
</organism>
<feature type="site" description="Interaction with DNA" evidence="8">
    <location>
        <position position="161"/>
    </location>
</feature>
<dbReference type="SMART" id="SM00493">
    <property type="entry name" value="TOPRIM"/>
    <property type="match status" value="1"/>
</dbReference>
<keyword evidence="12" id="KW-1185">Reference proteome</keyword>
<dbReference type="Gene3D" id="1.10.460.10">
    <property type="entry name" value="Topoisomerase I, domain 2"/>
    <property type="match status" value="1"/>
</dbReference>
<reference evidence="11 12" key="1">
    <citation type="journal article" date="2009" name="Stand. Genomic Sci.">
        <title>Complete genome sequence of Acidimicrobium ferrooxidans type strain (ICP).</title>
        <authorList>
            <person name="Clum A."/>
            <person name="Nolan M."/>
            <person name="Lang E."/>
            <person name="Glavina Del Rio T."/>
            <person name="Tice H."/>
            <person name="Copeland A."/>
            <person name="Cheng J.F."/>
            <person name="Lucas S."/>
            <person name="Chen F."/>
            <person name="Bruce D."/>
            <person name="Goodwin L."/>
            <person name="Pitluck S."/>
            <person name="Ivanova N."/>
            <person name="Mavrommatis K."/>
            <person name="Mikhailova N."/>
            <person name="Pati A."/>
            <person name="Chen A."/>
            <person name="Palaniappan K."/>
            <person name="Goker M."/>
            <person name="Spring S."/>
            <person name="Land M."/>
            <person name="Hauser L."/>
            <person name="Chang Y.J."/>
            <person name="Jeffries C.C."/>
            <person name="Chain P."/>
            <person name="Bristow J."/>
            <person name="Eisen J.A."/>
            <person name="Markowitz V."/>
            <person name="Hugenholtz P."/>
            <person name="Kyrpides N.C."/>
            <person name="Klenk H.P."/>
            <person name="Lapidus A."/>
        </authorList>
    </citation>
    <scope>NUCLEOTIDE SEQUENCE [LARGE SCALE GENOMIC DNA]</scope>
    <source>
        <strain evidence="12">DSM 10331 / JCM 15462 / NBRC 103882 / ICP</strain>
    </source>
</reference>
<dbReference type="GO" id="GO:0003917">
    <property type="term" value="F:DNA topoisomerase type I (single strand cut, ATP-independent) activity"/>
    <property type="evidence" value="ECO:0007669"/>
    <property type="project" value="UniProtKB-UniRule"/>
</dbReference>
<gene>
    <name evidence="8" type="primary">topA</name>
    <name evidence="11" type="ordered locus">Afer_1921</name>
</gene>
<feature type="region of interest" description="Interaction with DNA" evidence="8">
    <location>
        <begin position="176"/>
        <end position="181"/>
    </location>
</feature>
<dbReference type="Gene3D" id="1.10.290.10">
    <property type="entry name" value="Topoisomerase I, domain 4"/>
    <property type="match status" value="1"/>
</dbReference>
<evidence type="ECO:0000256" key="5">
    <source>
        <dbReference type="ARBA" id="ARBA00023029"/>
    </source>
</evidence>
<evidence type="ECO:0000259" key="10">
    <source>
        <dbReference type="PROSITE" id="PS52039"/>
    </source>
</evidence>
<dbReference type="InterPro" id="IPR013826">
    <property type="entry name" value="Topo_IA_cen_sub3"/>
</dbReference>
<dbReference type="Proteomes" id="UP000000771">
    <property type="component" value="Chromosome"/>
</dbReference>
<dbReference type="GO" id="GO:0006265">
    <property type="term" value="P:DNA topological change"/>
    <property type="evidence" value="ECO:0007669"/>
    <property type="project" value="UniProtKB-UniRule"/>
</dbReference>
<evidence type="ECO:0000256" key="6">
    <source>
        <dbReference type="ARBA" id="ARBA00023125"/>
    </source>
</evidence>
<keyword evidence="5 8" id="KW-0799">Topoisomerase</keyword>
<protein>
    <recommendedName>
        <fullName evidence="8">DNA topoisomerase 1</fullName>
        <ecNumber evidence="8">5.6.2.1</ecNumber>
    </recommendedName>
    <alternativeName>
        <fullName evidence="8">DNA topoisomerase I</fullName>
    </alternativeName>
</protein>
<dbReference type="HOGENOM" id="CLU_002929_2_1_11"/>
<feature type="site" description="Interaction with DNA" evidence="8">
    <location>
        <position position="168"/>
    </location>
</feature>
<dbReference type="Pfam" id="PF01751">
    <property type="entry name" value="Toprim"/>
    <property type="match status" value="1"/>
</dbReference>
<dbReference type="PANTHER" id="PTHR42785">
    <property type="entry name" value="DNA TOPOISOMERASE, TYPE IA, CORE"/>
    <property type="match status" value="1"/>
</dbReference>
<dbReference type="CDD" id="cd03363">
    <property type="entry name" value="TOPRIM_TopoIA_TopoI"/>
    <property type="match status" value="1"/>
</dbReference>
<evidence type="ECO:0000313" key="12">
    <source>
        <dbReference type="Proteomes" id="UP000000771"/>
    </source>
</evidence>
<dbReference type="InterPro" id="IPR023406">
    <property type="entry name" value="Topo_IA_AS"/>
</dbReference>
<dbReference type="Gene3D" id="2.70.20.10">
    <property type="entry name" value="Topoisomerase I, domain 3"/>
    <property type="match status" value="1"/>
</dbReference>
<dbReference type="NCBIfam" id="TIGR01051">
    <property type="entry name" value="topA_bact"/>
    <property type="match status" value="1"/>
</dbReference>
<dbReference type="eggNOG" id="COG0550">
    <property type="taxonomic scope" value="Bacteria"/>
</dbReference>
<dbReference type="HAMAP" id="MF_00952">
    <property type="entry name" value="Topoisom_1_prok"/>
    <property type="match status" value="1"/>
</dbReference>
<dbReference type="GO" id="GO:0003677">
    <property type="term" value="F:DNA binding"/>
    <property type="evidence" value="ECO:0007669"/>
    <property type="project" value="UniProtKB-KW"/>
</dbReference>
<comment type="subunit">
    <text evidence="8">Monomer.</text>
</comment>
<accession>C7M1S8</accession>
<evidence type="ECO:0000313" key="11">
    <source>
        <dbReference type="EMBL" id="ACU54825.1"/>
    </source>
</evidence>
<dbReference type="PROSITE" id="PS52039">
    <property type="entry name" value="TOPO_IA_2"/>
    <property type="match status" value="1"/>
</dbReference>
<dbReference type="InterPro" id="IPR023405">
    <property type="entry name" value="Topo_IA_core_domain"/>
</dbReference>
<dbReference type="InterPro" id="IPR013497">
    <property type="entry name" value="Topo_IA_cen"/>
</dbReference>
<dbReference type="InterPro" id="IPR025589">
    <property type="entry name" value="Toprim_C_rpt"/>
</dbReference>
<feature type="domain" description="Toprim" evidence="9">
    <location>
        <begin position="3"/>
        <end position="127"/>
    </location>
</feature>
<dbReference type="PANTHER" id="PTHR42785:SF1">
    <property type="entry name" value="DNA TOPOISOMERASE"/>
    <property type="match status" value="1"/>
</dbReference>
<dbReference type="KEGG" id="afo:Afer_1921"/>
<dbReference type="InterPro" id="IPR000380">
    <property type="entry name" value="Topo_IA"/>
</dbReference>
<name>C7M1S8_ACIFD</name>
<dbReference type="GO" id="GO:0046872">
    <property type="term" value="F:metal ion binding"/>
    <property type="evidence" value="ECO:0007669"/>
    <property type="project" value="UniProtKB-KW"/>
</dbReference>
<dbReference type="SMART" id="SM00436">
    <property type="entry name" value="TOP1Bc"/>
    <property type="match status" value="1"/>
</dbReference>
<dbReference type="Pfam" id="PF13368">
    <property type="entry name" value="Toprim_C_rpt"/>
    <property type="match status" value="4"/>
</dbReference>
<feature type="site" description="Interaction with DNA" evidence="8">
    <location>
        <position position="33"/>
    </location>
</feature>
<dbReference type="SMART" id="SM00437">
    <property type="entry name" value="TOP1Ac"/>
    <property type="match status" value="1"/>
</dbReference>
<dbReference type="EC" id="5.6.2.1" evidence="8"/>
<dbReference type="InterPro" id="IPR034149">
    <property type="entry name" value="TOPRIM_TopoI"/>
</dbReference>
<keyword evidence="7 8" id="KW-0413">Isomerase</keyword>
<dbReference type="InterPro" id="IPR013824">
    <property type="entry name" value="Topo_IA_cen_sub1"/>
</dbReference>
<proteinExistence type="inferred from homology"/>
<dbReference type="InterPro" id="IPR013825">
    <property type="entry name" value="Topo_IA_cen_sub2"/>
</dbReference>
<feature type="site" description="Interaction with DNA" evidence="8">
    <location>
        <position position="152"/>
    </location>
</feature>
<keyword evidence="4" id="KW-0460">Magnesium</keyword>
<dbReference type="OrthoDB" id="9804262at2"/>
<dbReference type="CDD" id="cd00186">
    <property type="entry name" value="TOP1Ac"/>
    <property type="match status" value="1"/>
</dbReference>
<dbReference type="Pfam" id="PF01131">
    <property type="entry name" value="Topoisom_bac"/>
    <property type="match status" value="1"/>
</dbReference>
<dbReference type="RefSeq" id="WP_015799301.1">
    <property type="nucleotide sequence ID" value="NC_013124.1"/>
</dbReference>
<dbReference type="SUPFAM" id="SSF56712">
    <property type="entry name" value="Prokaryotic type I DNA topoisomerase"/>
    <property type="match status" value="1"/>
</dbReference>
<evidence type="ECO:0000256" key="1">
    <source>
        <dbReference type="ARBA" id="ARBA00000213"/>
    </source>
</evidence>
<dbReference type="AlphaFoldDB" id="C7M1S8"/>
<keyword evidence="3" id="KW-0479">Metal-binding</keyword>
<comment type="function">
    <text evidence="8">Releases the supercoiling and torsional tension of DNA, which is introduced during the DNA replication and transcription, by transiently cleaving and rejoining one strand of the DNA duplex. Introduces a single-strand break via transesterification at a target site in duplex DNA. The scissile phosphodiester is attacked by the catalytic tyrosine of the enzyme, resulting in the formation of a DNA-(5'-phosphotyrosyl)-enzyme intermediate and the expulsion of a 3'-OH DNA strand. The free DNA strand then undergoes passage around the unbroken strand, thus removing DNA supercoils. Finally, in the religation step, the DNA 3'-OH attacks the covalent intermediate to expel the active-site tyrosine and restore the DNA phosphodiester backbone.</text>
</comment>
<feature type="site" description="Interaction with DNA" evidence="8">
    <location>
        <position position="523"/>
    </location>
</feature>
<feature type="domain" description="Topo IA-type catalytic" evidence="10">
    <location>
        <begin position="142"/>
        <end position="592"/>
    </location>
</feature>
<dbReference type="PROSITE" id="PS50880">
    <property type="entry name" value="TOPRIM"/>
    <property type="match status" value="1"/>
</dbReference>
<dbReference type="PROSITE" id="PS00396">
    <property type="entry name" value="TOPO_IA_1"/>
    <property type="match status" value="1"/>
</dbReference>
<evidence type="ECO:0000256" key="3">
    <source>
        <dbReference type="ARBA" id="ARBA00022723"/>
    </source>
</evidence>
<comment type="similarity">
    <text evidence="2 8">Belongs to the type IA topoisomerase family.</text>
</comment>
<keyword evidence="6 8" id="KW-0238">DNA-binding</keyword>
<evidence type="ECO:0000259" key="9">
    <source>
        <dbReference type="PROSITE" id="PS50880"/>
    </source>
</evidence>
<feature type="site" description="Interaction with DNA" evidence="8">
    <location>
        <position position="322"/>
    </location>
</feature>
<evidence type="ECO:0000256" key="4">
    <source>
        <dbReference type="ARBA" id="ARBA00022842"/>
    </source>
</evidence>
<feature type="site" description="Interaction with DNA" evidence="8">
    <location>
        <position position="153"/>
    </location>
</feature>